<dbReference type="SMART" id="SM00442">
    <property type="entry name" value="FGF"/>
    <property type="match status" value="1"/>
</dbReference>
<evidence type="ECO:0008006" key="5">
    <source>
        <dbReference type="Google" id="ProtNLM"/>
    </source>
</evidence>
<dbReference type="Proteomes" id="UP000887567">
    <property type="component" value="Unplaced"/>
</dbReference>
<keyword evidence="2" id="KW-0472">Membrane</keyword>
<dbReference type="Pfam" id="PF00167">
    <property type="entry name" value="FGF"/>
    <property type="match status" value="1"/>
</dbReference>
<evidence type="ECO:0000256" key="2">
    <source>
        <dbReference type="SAM" id="Phobius"/>
    </source>
</evidence>
<dbReference type="CDD" id="cd23307">
    <property type="entry name" value="beta-trefoil_FGF8-like"/>
    <property type="match status" value="1"/>
</dbReference>
<dbReference type="InterPro" id="IPR008996">
    <property type="entry name" value="IL1/FGF"/>
</dbReference>
<evidence type="ECO:0000256" key="1">
    <source>
        <dbReference type="ARBA" id="ARBA00007936"/>
    </source>
</evidence>
<accession>A0A913X6J4</accession>
<keyword evidence="2" id="KW-1133">Transmembrane helix</keyword>
<dbReference type="PANTHER" id="PTHR11486">
    <property type="entry name" value="FIBROBLAST GROWTH FACTOR"/>
    <property type="match status" value="1"/>
</dbReference>
<dbReference type="GeneID" id="110238312"/>
<dbReference type="EnsemblMetazoa" id="XM_021043978.2">
    <property type="protein sequence ID" value="XP_020899637.1"/>
    <property type="gene ID" value="LOC110238312"/>
</dbReference>
<comment type="similarity">
    <text evidence="1">Belongs to the heparin-binding growth factors family.</text>
</comment>
<dbReference type="InterPro" id="IPR002209">
    <property type="entry name" value="Fibroblast_GF_fam"/>
</dbReference>
<dbReference type="OMA" id="WIMSRNS"/>
<dbReference type="SUPFAM" id="SSF50353">
    <property type="entry name" value="Cytokine"/>
    <property type="match status" value="1"/>
</dbReference>
<dbReference type="AlphaFoldDB" id="A0A913X6J4"/>
<dbReference type="OrthoDB" id="5987799at2759"/>
<evidence type="ECO:0000313" key="3">
    <source>
        <dbReference type="EnsemblMetazoa" id="XP_020899637.1"/>
    </source>
</evidence>
<evidence type="ECO:0000313" key="4">
    <source>
        <dbReference type="Proteomes" id="UP000887567"/>
    </source>
</evidence>
<dbReference type="KEGG" id="epa:110238312"/>
<organism evidence="3 4">
    <name type="scientific">Exaiptasia diaphana</name>
    <name type="common">Tropical sea anemone</name>
    <name type="synonym">Aiptasia pulchella</name>
    <dbReference type="NCBI Taxonomy" id="2652724"/>
    <lineage>
        <taxon>Eukaryota</taxon>
        <taxon>Metazoa</taxon>
        <taxon>Cnidaria</taxon>
        <taxon>Anthozoa</taxon>
        <taxon>Hexacorallia</taxon>
        <taxon>Actiniaria</taxon>
        <taxon>Aiptasiidae</taxon>
        <taxon>Exaiptasia</taxon>
    </lineage>
</organism>
<proteinExistence type="inferred from homology"/>
<dbReference type="RefSeq" id="XP_020899637.1">
    <property type="nucleotide sequence ID" value="XM_021043978.2"/>
</dbReference>
<name>A0A913X6J4_EXADI</name>
<keyword evidence="2" id="KW-0812">Transmembrane</keyword>
<dbReference type="GO" id="GO:0008083">
    <property type="term" value="F:growth factor activity"/>
    <property type="evidence" value="ECO:0007669"/>
    <property type="project" value="InterPro"/>
</dbReference>
<protein>
    <recommendedName>
        <fullName evidence="5">Fibroblast growth factor</fullName>
    </recommendedName>
</protein>
<dbReference type="Gene3D" id="2.80.10.50">
    <property type="match status" value="1"/>
</dbReference>
<reference evidence="3" key="1">
    <citation type="submission" date="2022-11" db="UniProtKB">
        <authorList>
            <consortium name="EnsemblMetazoa"/>
        </authorList>
    </citation>
    <scope>IDENTIFICATION</scope>
</reference>
<keyword evidence="4" id="KW-1185">Reference proteome</keyword>
<feature type="transmembrane region" description="Helical" evidence="2">
    <location>
        <begin position="12"/>
        <end position="32"/>
    </location>
</feature>
<sequence>MYINRTNMCGRTWIYSIITFLYFVLSSSGAPIKDQDIRFLLGNHRVEGVPLTWRVWIYSQNSRLHLRVAGSQIDFNGRKTDSSTVMVLESVNIKGHISIKSEQENSYICVNAKNGNLVLESKGSQLKRCLFVEDFYLGYTVFKSVYNNKWFIGSKRSGHRKQPSTTGATQKAVRFLVEQLPQS</sequence>